<keyword evidence="2" id="KW-1185">Reference proteome</keyword>
<dbReference type="EMBL" id="WNBW01000025">
    <property type="protein sequence ID" value="MTU05071.1"/>
    <property type="molecule type" value="Genomic_DNA"/>
</dbReference>
<protein>
    <submittedName>
        <fullName evidence="1">Sodium pump decarboxylase</fullName>
    </submittedName>
</protein>
<evidence type="ECO:0000313" key="2">
    <source>
        <dbReference type="Proteomes" id="UP000443070"/>
    </source>
</evidence>
<dbReference type="Proteomes" id="UP000443070">
    <property type="component" value="Unassembled WGS sequence"/>
</dbReference>
<comment type="caution">
    <text evidence="1">The sequence shown here is derived from an EMBL/GenBank/DDBJ whole genome shotgun (WGS) entry which is preliminary data.</text>
</comment>
<gene>
    <name evidence="1" type="ORF">GMD18_11830</name>
</gene>
<feature type="non-terminal residue" evidence="1">
    <location>
        <position position="1"/>
    </location>
</feature>
<proteinExistence type="predicted"/>
<sequence>PAAVAAPVQDDSEVIAVIAAAVAALGHSAEDIAYVRRLPEAGWTQNARIEAISVRKECF</sequence>
<evidence type="ECO:0000313" key="1">
    <source>
        <dbReference type="EMBL" id="MTU05071.1"/>
    </source>
</evidence>
<name>A0ABW9S5Z8_9FIRM</name>
<reference evidence="1 2" key="1">
    <citation type="journal article" date="2019" name="Nat. Med.">
        <title>A library of human gut bacterial isolates paired with longitudinal multiomics data enables mechanistic microbiome research.</title>
        <authorList>
            <person name="Poyet M."/>
            <person name="Groussin M."/>
            <person name="Gibbons S.M."/>
            <person name="Avila-Pacheco J."/>
            <person name="Jiang X."/>
            <person name="Kearney S.M."/>
            <person name="Perrotta A.R."/>
            <person name="Berdy B."/>
            <person name="Zhao S."/>
            <person name="Lieberman T.D."/>
            <person name="Swanson P.K."/>
            <person name="Smith M."/>
            <person name="Roesemann S."/>
            <person name="Alexander J.E."/>
            <person name="Rich S.A."/>
            <person name="Livny J."/>
            <person name="Vlamakis H."/>
            <person name="Clish C."/>
            <person name="Bullock K."/>
            <person name="Deik A."/>
            <person name="Scott J."/>
            <person name="Pierce K.A."/>
            <person name="Xavier R.J."/>
            <person name="Alm E.J."/>
        </authorList>
    </citation>
    <scope>NUCLEOTIDE SEQUENCE [LARGE SCALE GENOMIC DNA]</scope>
    <source>
        <strain evidence="1 2">BIOML-A3</strain>
    </source>
</reference>
<organism evidence="1 2">
    <name type="scientific">Phascolarctobacterium faecium</name>
    <dbReference type="NCBI Taxonomy" id="33025"/>
    <lineage>
        <taxon>Bacteria</taxon>
        <taxon>Bacillati</taxon>
        <taxon>Bacillota</taxon>
        <taxon>Negativicutes</taxon>
        <taxon>Acidaminococcales</taxon>
        <taxon>Acidaminococcaceae</taxon>
        <taxon>Phascolarctobacterium</taxon>
    </lineage>
</organism>
<accession>A0ABW9S5Z8</accession>